<evidence type="ECO:0000259" key="1">
    <source>
        <dbReference type="Pfam" id="PF14493"/>
    </source>
</evidence>
<evidence type="ECO:0000313" key="3">
    <source>
        <dbReference type="Proteomes" id="UP000198312"/>
    </source>
</evidence>
<name>A0A220U5Q5_9BACI</name>
<dbReference type="EMBL" id="CP022315">
    <property type="protein sequence ID" value="ASK63312.1"/>
    <property type="molecule type" value="Genomic_DNA"/>
</dbReference>
<dbReference type="Proteomes" id="UP000198312">
    <property type="component" value="Chromosome"/>
</dbReference>
<protein>
    <recommendedName>
        <fullName evidence="1">Helicase Helix-turn-helix domain-containing protein</fullName>
    </recommendedName>
</protein>
<dbReference type="Pfam" id="PF14493">
    <property type="entry name" value="HTH_40"/>
    <property type="match status" value="1"/>
</dbReference>
<evidence type="ECO:0000313" key="2">
    <source>
        <dbReference type="EMBL" id="ASK63312.1"/>
    </source>
</evidence>
<proteinExistence type="predicted"/>
<sequence>MVVLIKTFIRSNDMLADGIILESSLRFNRSRTCSAIYHLISGRKSIQTVQDSHIYQLRNLYGINRSLHKHDYDKKVAAMVSDQLLELHESMGCLVTSKGIAWLKEHNKSLKLHEFNGIMYHTSSPIFHDRLLLLIQTMSNSCNNYYSFIPINDKTPIMRWVKTIFQQLNHQRESFFQQLYKELYQLMDSFSDEEASMYVDHLSGYHHYGKSTDQLAHDYDKEKIDIPFILERMNHSLLGNIYRDPARFPALKMLLKDLRNNQFITNSAKQTFQLLKENYSIEDIGQIRKLKENTVYDHIVEVALFTDNFPIIEYVSEQEHSQIMAAIKSENTYKLKAIKEMIDRDISYFQIRLVLATMQDAGDQHE</sequence>
<dbReference type="InterPro" id="IPR029491">
    <property type="entry name" value="Helicase_HTH"/>
</dbReference>
<keyword evidence="3" id="KW-1185">Reference proteome</keyword>
<reference evidence="2 3" key="1">
    <citation type="submission" date="2017-07" db="EMBL/GenBank/DDBJ databases">
        <title>Virgibacillus sp. LM2416.</title>
        <authorList>
            <person name="Tak E.J."/>
            <person name="Bae J.-W."/>
        </authorList>
    </citation>
    <scope>NUCLEOTIDE SEQUENCE [LARGE SCALE GENOMIC DNA]</scope>
    <source>
        <strain evidence="2 3">LM2416</strain>
    </source>
</reference>
<dbReference type="KEGG" id="vil:CFK37_14685"/>
<gene>
    <name evidence="2" type="ORF">CFK37_14685</name>
</gene>
<accession>A0A220U5Q5</accession>
<dbReference type="PIRSF" id="PIRSF021350">
    <property type="entry name" value="UCP021350"/>
    <property type="match status" value="1"/>
</dbReference>
<organism evidence="2 3">
    <name type="scientific">Virgibacillus phasianinus</name>
    <dbReference type="NCBI Taxonomy" id="2017483"/>
    <lineage>
        <taxon>Bacteria</taxon>
        <taxon>Bacillati</taxon>
        <taxon>Bacillota</taxon>
        <taxon>Bacilli</taxon>
        <taxon>Bacillales</taxon>
        <taxon>Bacillaceae</taxon>
        <taxon>Virgibacillus</taxon>
    </lineage>
</organism>
<dbReference type="InterPro" id="IPR008308">
    <property type="entry name" value="YpbB-like"/>
</dbReference>
<feature type="domain" description="Helicase Helix-turn-helix" evidence="1">
    <location>
        <begin position="267"/>
        <end position="355"/>
    </location>
</feature>
<dbReference type="AlphaFoldDB" id="A0A220U5Q5"/>